<evidence type="ECO:0000256" key="1">
    <source>
        <dbReference type="RuleBase" id="RU362039"/>
    </source>
</evidence>
<organism evidence="3 4">
    <name type="scientific">Odinarchaeota yellowstonii (strain LCB_4)</name>
    <dbReference type="NCBI Taxonomy" id="1841599"/>
    <lineage>
        <taxon>Archaea</taxon>
        <taxon>Promethearchaeati</taxon>
        <taxon>Candidatus Odinarchaeota</taxon>
        <taxon>Candidatus Odinarchaeia</taxon>
        <taxon>Candidatus Odinarchaeales</taxon>
        <taxon>Candidatus Odinarchaeaceae</taxon>
        <taxon>Candidatus Odinarchaeum</taxon>
    </lineage>
</organism>
<dbReference type="EC" id="3.1.4.-" evidence="1"/>
<evidence type="ECO:0000313" key="4">
    <source>
        <dbReference type="Proteomes" id="UP000186851"/>
    </source>
</evidence>
<feature type="domain" description="Calcineurin-like phosphoesterase" evidence="2">
    <location>
        <begin position="1"/>
        <end position="155"/>
    </location>
</feature>
<comment type="similarity">
    <text evidence="1">Belongs to the metallophosphoesterase superfamily. YfcE family.</text>
</comment>
<evidence type="ECO:0000259" key="2">
    <source>
        <dbReference type="Pfam" id="PF12850"/>
    </source>
</evidence>
<dbReference type="AlphaFoldDB" id="A0AAF0IBV2"/>
<reference evidence="3" key="2">
    <citation type="journal article" date="2022" name="Nat. Microbiol.">
        <title>A closed Candidatus Odinarchaeum chromosome exposes Asgard archaeal viruses.</title>
        <authorList>
            <person name="Tamarit D."/>
            <person name="Caceres E.F."/>
            <person name="Krupovic M."/>
            <person name="Nijland R."/>
            <person name="Eme L."/>
            <person name="Robinson N.P."/>
            <person name="Ettema T.J.G."/>
        </authorList>
    </citation>
    <scope>NUCLEOTIDE SEQUENCE</scope>
    <source>
        <strain evidence="3">LCB_4</strain>
    </source>
</reference>
<dbReference type="Pfam" id="PF12850">
    <property type="entry name" value="Metallophos_2"/>
    <property type="match status" value="1"/>
</dbReference>
<dbReference type="NCBIfam" id="TIGR00040">
    <property type="entry name" value="yfcE"/>
    <property type="match status" value="1"/>
</dbReference>
<dbReference type="GO" id="GO:0016787">
    <property type="term" value="F:hydrolase activity"/>
    <property type="evidence" value="ECO:0007669"/>
    <property type="project" value="UniProtKB-UniRule"/>
</dbReference>
<protein>
    <recommendedName>
        <fullName evidence="1">Phosphoesterase</fullName>
        <ecNumber evidence="1">3.1.4.-</ecNumber>
    </recommendedName>
</protein>
<name>A0AAF0IBV2_ODILC</name>
<dbReference type="InterPro" id="IPR053193">
    <property type="entry name" value="MetalloPDE_YfcE-like"/>
</dbReference>
<dbReference type="EMBL" id="CP091871">
    <property type="protein sequence ID" value="WEU40795.1"/>
    <property type="molecule type" value="Genomic_DNA"/>
</dbReference>
<dbReference type="PANTHER" id="PTHR43165">
    <property type="entry name" value="METALLOPHOSPHOESTERASE"/>
    <property type="match status" value="1"/>
</dbReference>
<keyword evidence="1" id="KW-0479">Metal-binding</keyword>
<dbReference type="InterPro" id="IPR000979">
    <property type="entry name" value="Phosphodiesterase_MJ0936/Vps29"/>
</dbReference>
<sequence>MKIGVISDTHDNLSAVKEAVKIFNEHEVSKILHAGDIISPFVIKEFKASLSPVTFVYGNNDGEILHLKKIIGENGFELAGRFYQDVLAGKRVAMIHGDTPIIQALIKSRMYDIIVSGHTHKRVEEKDGGVLHVNPGEACGYLTGERSICIVDLEKLSVKPIVF</sequence>
<dbReference type="CDD" id="cd00841">
    <property type="entry name" value="MPP_YfcE"/>
    <property type="match status" value="1"/>
</dbReference>
<accession>A0AAF0IBV2</accession>
<dbReference type="InterPro" id="IPR024654">
    <property type="entry name" value="Calcineurin-like_PHP_lpxH"/>
</dbReference>
<comment type="cofactor">
    <cofactor evidence="1">
        <name>a divalent metal cation</name>
        <dbReference type="ChEBI" id="CHEBI:60240"/>
    </cofactor>
</comment>
<gene>
    <name evidence="3" type="ORF">OdinLCB4_002435</name>
</gene>
<dbReference type="SUPFAM" id="SSF56300">
    <property type="entry name" value="Metallo-dependent phosphatases"/>
    <property type="match status" value="1"/>
</dbReference>
<reference evidence="3" key="1">
    <citation type="journal article" date="2017" name="Nature">
        <title>Asgard archaea illuminate the origin of eukaryotic cellular complexity.</title>
        <authorList>
            <person name="Zaremba-Niedzwiedzka K."/>
            <person name="Caceres E.F."/>
            <person name="Saw J.H."/>
            <person name="Backstrom D."/>
            <person name="Juzokaite L."/>
            <person name="Vancaester E."/>
            <person name="Seitz K.W."/>
            <person name="Anantharaman K."/>
            <person name="Starnawski P."/>
            <person name="Kjeldsen K.U."/>
            <person name="Scott M.B."/>
            <person name="Nunoura T."/>
            <person name="Banfield J.F."/>
            <person name="Schramm A."/>
            <person name="Baker B.J."/>
            <person name="Spang A."/>
            <person name="Ettema T.J.G."/>
        </authorList>
    </citation>
    <scope>NUCLEOTIDE SEQUENCE</scope>
    <source>
        <strain evidence="3">LCB_4</strain>
    </source>
</reference>
<dbReference type="InterPro" id="IPR041802">
    <property type="entry name" value="MPP_YfcE"/>
</dbReference>
<dbReference type="Proteomes" id="UP000186851">
    <property type="component" value="Chromosome"/>
</dbReference>
<proteinExistence type="inferred from homology"/>
<dbReference type="Gene3D" id="3.60.21.10">
    <property type="match status" value="1"/>
</dbReference>
<dbReference type="GO" id="GO:0046872">
    <property type="term" value="F:metal ion binding"/>
    <property type="evidence" value="ECO:0007669"/>
    <property type="project" value="UniProtKB-KW"/>
</dbReference>
<dbReference type="InterPro" id="IPR029052">
    <property type="entry name" value="Metallo-depent_PP-like"/>
</dbReference>
<dbReference type="KEGG" id="oyw:OdinLCB4_002435"/>
<evidence type="ECO:0000313" key="3">
    <source>
        <dbReference type="EMBL" id="WEU40795.1"/>
    </source>
</evidence>
<dbReference type="PANTHER" id="PTHR43165:SF1">
    <property type="entry name" value="PHOSPHODIESTERASE MJ0936"/>
    <property type="match status" value="1"/>
</dbReference>